<dbReference type="STRING" id="1121959.SAMN02746009_03209"/>
<dbReference type="Proteomes" id="UP000183947">
    <property type="component" value="Unassembled WGS sequence"/>
</dbReference>
<evidence type="ECO:0000313" key="2">
    <source>
        <dbReference type="EMBL" id="SHL69592.1"/>
    </source>
</evidence>
<organism evidence="2 3">
    <name type="scientific">Hymenobacter psychrotolerans DSM 18569</name>
    <dbReference type="NCBI Taxonomy" id="1121959"/>
    <lineage>
        <taxon>Bacteria</taxon>
        <taxon>Pseudomonadati</taxon>
        <taxon>Bacteroidota</taxon>
        <taxon>Cytophagia</taxon>
        <taxon>Cytophagales</taxon>
        <taxon>Hymenobacteraceae</taxon>
        <taxon>Hymenobacter</taxon>
    </lineage>
</organism>
<proteinExistence type="predicted"/>
<evidence type="ECO:0008006" key="4">
    <source>
        <dbReference type="Google" id="ProtNLM"/>
    </source>
</evidence>
<keyword evidence="1" id="KW-0732">Signal</keyword>
<evidence type="ECO:0000256" key="1">
    <source>
        <dbReference type="SAM" id="SignalP"/>
    </source>
</evidence>
<dbReference type="AlphaFoldDB" id="A0A1M7CQW9"/>
<keyword evidence="3" id="KW-1185">Reference proteome</keyword>
<sequence length="284" mass="29752">MRKNYVYCGCLLLLTVSGYAQGNGPGTRGARAAALGNASVTLSDVWAIGNNVAGLGQLSAPAVGVYAENRYLLSALNTVALAAAVPLGKVENATASRGVVGFEAERFGGKLYSEQRVGAGYGYRGGPVSIGARVDMLQVSIEGLGSKRAVAVSLGGQAELVPKRLVFGAYLYNLNQAKLAEYQQERVPTVLKAGLSYRPTAKVMLNVETEKEVEQSADFKAGLEYRVINALALRAGLRTLTQETTGGVGFRAGALQIDYAAAWHAALGLSQHLGISLAFNGKQP</sequence>
<gene>
    <name evidence="2" type="ORF">SAMN02746009_03209</name>
</gene>
<name>A0A1M7CQW9_9BACT</name>
<evidence type="ECO:0000313" key="3">
    <source>
        <dbReference type="Proteomes" id="UP000183947"/>
    </source>
</evidence>
<dbReference type="RefSeq" id="WP_170865287.1">
    <property type="nucleotide sequence ID" value="NZ_FRAS01000019.1"/>
</dbReference>
<accession>A0A1M7CQW9</accession>
<feature type="chain" id="PRO_5012409940" description="Outer membrane protein beta-barrel domain-containing protein" evidence="1">
    <location>
        <begin position="23"/>
        <end position="284"/>
    </location>
</feature>
<dbReference type="EMBL" id="FRAS01000019">
    <property type="protein sequence ID" value="SHL69592.1"/>
    <property type="molecule type" value="Genomic_DNA"/>
</dbReference>
<reference evidence="3" key="1">
    <citation type="submission" date="2016-11" db="EMBL/GenBank/DDBJ databases">
        <authorList>
            <person name="Varghese N."/>
            <person name="Submissions S."/>
        </authorList>
    </citation>
    <scope>NUCLEOTIDE SEQUENCE [LARGE SCALE GENOMIC DNA]</scope>
    <source>
        <strain evidence="3">DSM 18569</strain>
    </source>
</reference>
<feature type="signal peptide" evidence="1">
    <location>
        <begin position="1"/>
        <end position="22"/>
    </location>
</feature>
<protein>
    <recommendedName>
        <fullName evidence="4">Outer membrane protein beta-barrel domain-containing protein</fullName>
    </recommendedName>
</protein>